<comment type="pathway">
    <text evidence="1">Carbohydrate degradation; glycolysis; D-glyceraldehyde 3-phosphate and glycerone phosphate from D-glucose: step 1/4.</text>
</comment>
<dbReference type="PROSITE" id="PS51748">
    <property type="entry name" value="HEXOKINASE_2"/>
    <property type="match status" value="1"/>
</dbReference>
<dbReference type="GO" id="GO:0008865">
    <property type="term" value="F:fructokinase activity"/>
    <property type="evidence" value="ECO:0007669"/>
    <property type="project" value="TreeGrafter"/>
</dbReference>
<gene>
    <name evidence="8" type="ORF">G4B88_003573</name>
</gene>
<dbReference type="GO" id="GO:0004340">
    <property type="term" value="F:glucokinase activity"/>
    <property type="evidence" value="ECO:0007669"/>
    <property type="project" value="TreeGrafter"/>
</dbReference>
<dbReference type="PANTHER" id="PTHR19443">
    <property type="entry name" value="HEXOKINASE"/>
    <property type="match status" value="1"/>
</dbReference>
<accession>A0A7J6ER75</accession>
<keyword evidence="6" id="KW-0547">Nucleotide-binding</keyword>
<keyword evidence="6" id="KW-0067">ATP-binding</keyword>
<dbReference type="GO" id="GO:0005739">
    <property type="term" value="C:mitochondrion"/>
    <property type="evidence" value="ECO:0007669"/>
    <property type="project" value="TreeGrafter"/>
</dbReference>
<dbReference type="PRINTS" id="PR00475">
    <property type="entry name" value="HEXOKINASE"/>
</dbReference>
<evidence type="ECO:0000313" key="8">
    <source>
        <dbReference type="EMBL" id="KAF4360239.1"/>
    </source>
</evidence>
<name>A0A7J6ER75_CANSA</name>
<sequence length="250" mass="28106">MDPINRSLSLVSSPSRTLSGIRSSTYLYRITLQFYPLISDQAQKSRRQQTTRRRRLQLPHSQTMMAQLLPYSQSTTIAPSLQTTMTLPSSSIRSSIYGDEKGLFYALDLGGTNFRVLRVQLGGKDHHVVRQEFDEVSIPPNVMTVSLEGLLDFIAAALAKFVSEEGEGFHPAPGRQRELGFTFSFPVKQLSISSGTLMLLKYFKPSKPWVPMPSAKKVVSKPIPSVPEELEDESINHFLQARFKPRYAVD</sequence>
<comment type="catalytic activity">
    <reaction evidence="4">
        <text>a D-hexose + ATP = a D-hexose 6-phosphate + ADP + H(+)</text>
        <dbReference type="Rhea" id="RHEA:22740"/>
        <dbReference type="ChEBI" id="CHEBI:4194"/>
        <dbReference type="ChEBI" id="CHEBI:15378"/>
        <dbReference type="ChEBI" id="CHEBI:30616"/>
        <dbReference type="ChEBI" id="CHEBI:229467"/>
        <dbReference type="ChEBI" id="CHEBI:456216"/>
        <dbReference type="EC" id="2.7.1.1"/>
    </reaction>
    <physiologicalReaction direction="left-to-right" evidence="4">
        <dbReference type="Rhea" id="RHEA:22741"/>
    </physiologicalReaction>
</comment>
<dbReference type="PANTHER" id="PTHR19443:SF16">
    <property type="entry name" value="HEXOKINASE TYPE 1-RELATED"/>
    <property type="match status" value="1"/>
</dbReference>
<comment type="catalytic activity">
    <reaction evidence="5">
        <text>D-fructose + ATP = D-fructose 6-phosphate + ADP + H(+)</text>
        <dbReference type="Rhea" id="RHEA:16125"/>
        <dbReference type="ChEBI" id="CHEBI:15378"/>
        <dbReference type="ChEBI" id="CHEBI:30616"/>
        <dbReference type="ChEBI" id="CHEBI:37721"/>
        <dbReference type="ChEBI" id="CHEBI:61527"/>
        <dbReference type="ChEBI" id="CHEBI:456216"/>
        <dbReference type="EC" id="2.7.1.1"/>
    </reaction>
    <physiologicalReaction direction="left-to-right" evidence="5">
        <dbReference type="Rhea" id="RHEA:16126"/>
    </physiologicalReaction>
</comment>
<dbReference type="AlphaFoldDB" id="A0A7J6ER75"/>
<evidence type="ECO:0000256" key="2">
    <source>
        <dbReference type="ARBA" id="ARBA00005028"/>
    </source>
</evidence>
<dbReference type="SUPFAM" id="SSF53067">
    <property type="entry name" value="Actin-like ATPase domain"/>
    <property type="match status" value="1"/>
</dbReference>
<dbReference type="GO" id="GO:0005524">
    <property type="term" value="F:ATP binding"/>
    <property type="evidence" value="ECO:0007669"/>
    <property type="project" value="UniProtKB-UniRule"/>
</dbReference>
<dbReference type="Proteomes" id="UP000583929">
    <property type="component" value="Unassembled WGS sequence"/>
</dbReference>
<evidence type="ECO:0000256" key="4">
    <source>
        <dbReference type="ARBA" id="ARBA00044613"/>
    </source>
</evidence>
<dbReference type="GO" id="GO:0001678">
    <property type="term" value="P:intracellular glucose homeostasis"/>
    <property type="evidence" value="ECO:0007669"/>
    <property type="project" value="InterPro"/>
</dbReference>
<evidence type="ECO:0000256" key="1">
    <source>
        <dbReference type="ARBA" id="ARBA00004888"/>
    </source>
</evidence>
<evidence type="ECO:0000256" key="3">
    <source>
        <dbReference type="ARBA" id="ARBA00023152"/>
    </source>
</evidence>
<evidence type="ECO:0000259" key="7">
    <source>
        <dbReference type="Pfam" id="PF00349"/>
    </source>
</evidence>
<evidence type="ECO:0000256" key="6">
    <source>
        <dbReference type="RuleBase" id="RU362007"/>
    </source>
</evidence>
<keyword evidence="9" id="KW-1185">Reference proteome</keyword>
<dbReference type="GO" id="GO:0006096">
    <property type="term" value="P:glycolytic process"/>
    <property type="evidence" value="ECO:0007669"/>
    <property type="project" value="UniProtKB-KW"/>
</dbReference>
<comment type="caution">
    <text evidence="8">The sequence shown here is derived from an EMBL/GenBank/DDBJ whole genome shotgun (WGS) entry which is preliminary data.</text>
</comment>
<dbReference type="GO" id="GO:0005536">
    <property type="term" value="F:D-glucose binding"/>
    <property type="evidence" value="ECO:0007669"/>
    <property type="project" value="InterPro"/>
</dbReference>
<evidence type="ECO:0000256" key="5">
    <source>
        <dbReference type="ARBA" id="ARBA00047905"/>
    </source>
</evidence>
<dbReference type="EC" id="2.7.1.-" evidence="6"/>
<dbReference type="GO" id="GO:0006006">
    <property type="term" value="P:glucose metabolic process"/>
    <property type="evidence" value="ECO:0007669"/>
    <property type="project" value="TreeGrafter"/>
</dbReference>
<dbReference type="Gene3D" id="3.30.420.40">
    <property type="match status" value="1"/>
</dbReference>
<keyword evidence="3 6" id="KW-0324">Glycolysis</keyword>
<keyword evidence="6" id="KW-0418">Kinase</keyword>
<comment type="similarity">
    <text evidence="6">Belongs to the hexokinase family.</text>
</comment>
<dbReference type="GO" id="GO:0005829">
    <property type="term" value="C:cytosol"/>
    <property type="evidence" value="ECO:0007669"/>
    <property type="project" value="TreeGrafter"/>
</dbReference>
<dbReference type="InterPro" id="IPR043129">
    <property type="entry name" value="ATPase_NBD"/>
</dbReference>
<feature type="domain" description="Hexokinase N-terminal" evidence="7">
    <location>
        <begin position="83"/>
        <end position="199"/>
    </location>
</feature>
<dbReference type="InterPro" id="IPR022672">
    <property type="entry name" value="Hexokinase_N"/>
</dbReference>
<comment type="pathway">
    <text evidence="2">Carbohydrate metabolism; hexose metabolism.</text>
</comment>
<evidence type="ECO:0000313" key="9">
    <source>
        <dbReference type="Proteomes" id="UP000583929"/>
    </source>
</evidence>
<protein>
    <recommendedName>
        <fullName evidence="6">Phosphotransferase</fullName>
        <ecNumber evidence="6">2.7.1.-</ecNumber>
    </recommendedName>
</protein>
<dbReference type="Pfam" id="PF00349">
    <property type="entry name" value="Hexokinase_1"/>
    <property type="match status" value="1"/>
</dbReference>
<dbReference type="InterPro" id="IPR001312">
    <property type="entry name" value="Hexokinase"/>
</dbReference>
<organism evidence="8 9">
    <name type="scientific">Cannabis sativa</name>
    <name type="common">Hemp</name>
    <name type="synonym">Marijuana</name>
    <dbReference type="NCBI Taxonomy" id="3483"/>
    <lineage>
        <taxon>Eukaryota</taxon>
        <taxon>Viridiplantae</taxon>
        <taxon>Streptophyta</taxon>
        <taxon>Embryophyta</taxon>
        <taxon>Tracheophyta</taxon>
        <taxon>Spermatophyta</taxon>
        <taxon>Magnoliopsida</taxon>
        <taxon>eudicotyledons</taxon>
        <taxon>Gunneridae</taxon>
        <taxon>Pentapetalae</taxon>
        <taxon>rosids</taxon>
        <taxon>fabids</taxon>
        <taxon>Rosales</taxon>
        <taxon>Cannabaceae</taxon>
        <taxon>Cannabis</taxon>
    </lineage>
</organism>
<reference evidence="8 9" key="1">
    <citation type="journal article" date="2020" name="bioRxiv">
        <title>Sequence and annotation of 42 cannabis genomes reveals extensive copy number variation in cannabinoid synthesis and pathogen resistance genes.</title>
        <authorList>
            <person name="Mckernan K.J."/>
            <person name="Helbert Y."/>
            <person name="Kane L.T."/>
            <person name="Ebling H."/>
            <person name="Zhang L."/>
            <person name="Liu B."/>
            <person name="Eaton Z."/>
            <person name="Mclaughlin S."/>
            <person name="Kingan S."/>
            <person name="Baybayan P."/>
            <person name="Concepcion G."/>
            <person name="Jordan M."/>
            <person name="Riva A."/>
            <person name="Barbazuk W."/>
            <person name="Harkins T."/>
        </authorList>
    </citation>
    <scope>NUCLEOTIDE SEQUENCE [LARGE SCALE GENOMIC DNA]</scope>
    <source>
        <strain evidence="9">cv. Jamaican Lion 4</strain>
        <tissue evidence="8">Leaf</tissue>
    </source>
</reference>
<proteinExistence type="inferred from homology"/>
<keyword evidence="6" id="KW-0808">Transferase</keyword>
<dbReference type="EMBL" id="JAATIQ010000354">
    <property type="protein sequence ID" value="KAF4360239.1"/>
    <property type="molecule type" value="Genomic_DNA"/>
</dbReference>